<reference evidence="2 3" key="1">
    <citation type="submission" date="2019-02" db="EMBL/GenBank/DDBJ databases">
        <title>Deep-cultivation of Planctomycetes and their phenomic and genomic characterization uncovers novel biology.</title>
        <authorList>
            <person name="Wiegand S."/>
            <person name="Jogler M."/>
            <person name="Boedeker C."/>
            <person name="Pinto D."/>
            <person name="Vollmers J."/>
            <person name="Rivas-Marin E."/>
            <person name="Kohn T."/>
            <person name="Peeters S.H."/>
            <person name="Heuer A."/>
            <person name="Rast P."/>
            <person name="Oberbeckmann S."/>
            <person name="Bunk B."/>
            <person name="Jeske O."/>
            <person name="Meyerdierks A."/>
            <person name="Storesund J.E."/>
            <person name="Kallscheuer N."/>
            <person name="Luecker S."/>
            <person name="Lage O.M."/>
            <person name="Pohl T."/>
            <person name="Merkel B.J."/>
            <person name="Hornburger P."/>
            <person name="Mueller R.-W."/>
            <person name="Bruemmer F."/>
            <person name="Labrenz M."/>
            <person name="Spormann A.M."/>
            <person name="Op Den Camp H."/>
            <person name="Overmann J."/>
            <person name="Amann R."/>
            <person name="Jetten M.S.M."/>
            <person name="Mascher T."/>
            <person name="Medema M.H."/>
            <person name="Devos D.P."/>
            <person name="Kaster A.-K."/>
            <person name="Ovreas L."/>
            <person name="Rohde M."/>
            <person name="Galperin M.Y."/>
            <person name="Jogler C."/>
        </authorList>
    </citation>
    <scope>NUCLEOTIDE SEQUENCE [LARGE SCALE GENOMIC DNA]</scope>
    <source>
        <strain evidence="2 3">Pla100</strain>
    </source>
</reference>
<evidence type="ECO:0000313" key="2">
    <source>
        <dbReference type="EMBL" id="TWT93168.1"/>
    </source>
</evidence>
<sequence>MFAAIAFFGGLCIAASAIDRFQFYGGIKSLASMSAVAQGSAALWAFTHLLGILTAFFVCVGLVRKDIRMALLGSAGFLAICTFAWAWPMDFLWFG</sequence>
<dbReference type="AlphaFoldDB" id="A0A5C6A1S1"/>
<keyword evidence="1" id="KW-0812">Transmembrane</keyword>
<dbReference type="EMBL" id="SJPM01000010">
    <property type="protein sequence ID" value="TWT93168.1"/>
    <property type="molecule type" value="Genomic_DNA"/>
</dbReference>
<evidence type="ECO:0000313" key="3">
    <source>
        <dbReference type="Proteomes" id="UP000316213"/>
    </source>
</evidence>
<dbReference type="Proteomes" id="UP000316213">
    <property type="component" value="Unassembled WGS sequence"/>
</dbReference>
<organism evidence="2 3">
    <name type="scientific">Neorhodopirellula pilleata</name>
    <dbReference type="NCBI Taxonomy" id="2714738"/>
    <lineage>
        <taxon>Bacteria</taxon>
        <taxon>Pseudomonadati</taxon>
        <taxon>Planctomycetota</taxon>
        <taxon>Planctomycetia</taxon>
        <taxon>Pirellulales</taxon>
        <taxon>Pirellulaceae</taxon>
        <taxon>Neorhodopirellula</taxon>
    </lineage>
</organism>
<keyword evidence="1" id="KW-1133">Transmembrane helix</keyword>
<name>A0A5C6A1S1_9BACT</name>
<gene>
    <name evidence="2" type="ORF">Pla100_44850</name>
</gene>
<accession>A0A5C6A1S1</accession>
<protein>
    <submittedName>
        <fullName evidence="2">Uncharacterized protein</fullName>
    </submittedName>
</protein>
<evidence type="ECO:0000256" key="1">
    <source>
        <dbReference type="SAM" id="Phobius"/>
    </source>
</evidence>
<comment type="caution">
    <text evidence="2">The sequence shown here is derived from an EMBL/GenBank/DDBJ whole genome shotgun (WGS) entry which is preliminary data.</text>
</comment>
<proteinExistence type="predicted"/>
<feature type="transmembrane region" description="Helical" evidence="1">
    <location>
        <begin position="70"/>
        <end position="87"/>
    </location>
</feature>
<feature type="transmembrane region" description="Helical" evidence="1">
    <location>
        <begin position="41"/>
        <end position="63"/>
    </location>
</feature>
<keyword evidence="3" id="KW-1185">Reference proteome</keyword>
<keyword evidence="1" id="KW-0472">Membrane</keyword>